<evidence type="ECO:0000259" key="2">
    <source>
        <dbReference type="Pfam" id="PF03972"/>
    </source>
</evidence>
<dbReference type="InterPro" id="IPR042188">
    <property type="entry name" value="MmgE/PrpD_sf_2"/>
</dbReference>
<dbReference type="Pfam" id="PF03972">
    <property type="entry name" value="MmgE_PrpD_N"/>
    <property type="match status" value="1"/>
</dbReference>
<dbReference type="SUPFAM" id="SSF103378">
    <property type="entry name" value="2-methylcitrate dehydratase PrpD"/>
    <property type="match status" value="1"/>
</dbReference>
<feature type="domain" description="MmgE/PrpD C-terminal" evidence="3">
    <location>
        <begin position="272"/>
        <end position="436"/>
    </location>
</feature>
<dbReference type="Proteomes" id="UP001629246">
    <property type="component" value="Unassembled WGS sequence"/>
</dbReference>
<dbReference type="Gene3D" id="3.30.1330.120">
    <property type="entry name" value="2-methylcitrate dehydratase PrpD"/>
    <property type="match status" value="1"/>
</dbReference>
<comment type="similarity">
    <text evidence="1">Belongs to the PrpD family.</text>
</comment>
<proteinExistence type="inferred from homology"/>
<sequence>MSYGNSLSRRLAGWCANYDMHFPEAAIVRAETAIIDVVGCLLGGRNEAAVVNVGKFLRDADSAGHAGAVTQGAGVGAPWAALVNGCAAHALDFDDNFFPAITHASASLIPALFALAEETGASASAIVHAYIVGLEVEAQIGKLVNPAHYESGWHATSTIGAIGTASACAVLLRLDAQGVLNAISIGSSLAGGSKNQFGSMVKPLHAGFAAMHGILAARLAAAGVAGVAETLQGKWSFAELYAGASAGEGFVPVLFPEAPLAIDEYGLVAKLYPSCMSSHLGIDALLALRAKHVFDIQDIVSIDLHMPQFMVDNLRYQYPESGAQARFSMNYCAAVALMDGVPRMAHFTEDAIANLSPAMTRLLSLVHMHPKQAAPAAAALPWGGDCMARITLAGGRQIEQQAMYPKGCQQNPLTEQEQREKFLDCARGKASKTDADALFDKLKSFSRAEVLQDVFSSMRA</sequence>
<feature type="domain" description="MmgE/PrpD N-terminal" evidence="2">
    <location>
        <begin position="9"/>
        <end position="243"/>
    </location>
</feature>
<keyword evidence="5" id="KW-1185">Reference proteome</keyword>
<reference evidence="4 5" key="1">
    <citation type="journal article" date="2024" name="Chem. Sci.">
        <title>Discovery of megapolipeptins by genome mining of a Burkholderiales bacteria collection.</title>
        <authorList>
            <person name="Paulo B.S."/>
            <person name="Recchia M.J.J."/>
            <person name="Lee S."/>
            <person name="Fergusson C.H."/>
            <person name="Romanowski S.B."/>
            <person name="Hernandez A."/>
            <person name="Krull N."/>
            <person name="Liu D.Y."/>
            <person name="Cavanagh H."/>
            <person name="Bos A."/>
            <person name="Gray C.A."/>
            <person name="Murphy B.T."/>
            <person name="Linington R.G."/>
            <person name="Eustaquio A.S."/>
        </authorList>
    </citation>
    <scope>NUCLEOTIDE SEQUENCE [LARGE SCALE GENOMIC DNA]</scope>
    <source>
        <strain evidence="4 5">RL21-008-BIB-A</strain>
    </source>
</reference>
<gene>
    <name evidence="4" type="ORF">PQR62_21190</name>
</gene>
<name>A0ABW9AGA2_9BURK</name>
<dbReference type="Gene3D" id="1.10.4100.10">
    <property type="entry name" value="2-methylcitrate dehydratase PrpD"/>
    <property type="match status" value="1"/>
</dbReference>
<dbReference type="InterPro" id="IPR036148">
    <property type="entry name" value="MmgE/PrpD_sf"/>
</dbReference>
<accession>A0ABW9AGA2</accession>
<organism evidence="4 5">
    <name type="scientific">Herbaspirillum lusitanum</name>
    <dbReference type="NCBI Taxonomy" id="213312"/>
    <lineage>
        <taxon>Bacteria</taxon>
        <taxon>Pseudomonadati</taxon>
        <taxon>Pseudomonadota</taxon>
        <taxon>Betaproteobacteria</taxon>
        <taxon>Burkholderiales</taxon>
        <taxon>Oxalobacteraceae</taxon>
        <taxon>Herbaspirillum</taxon>
    </lineage>
</organism>
<dbReference type="InterPro" id="IPR042183">
    <property type="entry name" value="MmgE/PrpD_sf_1"/>
</dbReference>
<dbReference type="InterPro" id="IPR045336">
    <property type="entry name" value="MmgE_PrpD_N"/>
</dbReference>
<dbReference type="Pfam" id="PF19305">
    <property type="entry name" value="MmgE_PrpD_C"/>
    <property type="match status" value="1"/>
</dbReference>
<evidence type="ECO:0000259" key="3">
    <source>
        <dbReference type="Pfam" id="PF19305"/>
    </source>
</evidence>
<evidence type="ECO:0000313" key="5">
    <source>
        <dbReference type="Proteomes" id="UP001629246"/>
    </source>
</evidence>
<evidence type="ECO:0000256" key="1">
    <source>
        <dbReference type="ARBA" id="ARBA00006174"/>
    </source>
</evidence>
<dbReference type="InterPro" id="IPR005656">
    <property type="entry name" value="MmgE_PrpD"/>
</dbReference>
<dbReference type="RefSeq" id="WP_408160023.1">
    <property type="nucleotide sequence ID" value="NZ_JAQQFM010000010.1"/>
</dbReference>
<comment type="caution">
    <text evidence="4">The sequence shown here is derived from an EMBL/GenBank/DDBJ whole genome shotgun (WGS) entry which is preliminary data.</text>
</comment>
<dbReference type="EMBL" id="JAQQFM010000010">
    <property type="protein sequence ID" value="MFL9926803.1"/>
    <property type="molecule type" value="Genomic_DNA"/>
</dbReference>
<evidence type="ECO:0000313" key="4">
    <source>
        <dbReference type="EMBL" id="MFL9926803.1"/>
    </source>
</evidence>
<dbReference type="InterPro" id="IPR045337">
    <property type="entry name" value="MmgE_PrpD_C"/>
</dbReference>
<dbReference type="PANTHER" id="PTHR16943:SF8">
    <property type="entry name" value="2-METHYLCITRATE DEHYDRATASE"/>
    <property type="match status" value="1"/>
</dbReference>
<protein>
    <submittedName>
        <fullName evidence="4">MmgE/PrpD family protein</fullName>
    </submittedName>
</protein>
<dbReference type="PANTHER" id="PTHR16943">
    <property type="entry name" value="2-METHYLCITRATE DEHYDRATASE-RELATED"/>
    <property type="match status" value="1"/>
</dbReference>